<proteinExistence type="predicted"/>
<sequence length="258" mass="29088">MREKSIYNQQVIHLLLEEEKSSRNMNGKKSIPLKDITERFERKNVIEKSTLFSKALFNKAQEKGIAKANSSKNTNSQLLAKLAKSYSSKLSDSSKISKPGNVGKNLRKTAAALINSPNEKSILSDRSNESYYSTRRKPIMNDGNTELSSQFNDYLTAIYSMNSVLKYSEPLTRLPLKCQQVKVVNAISSLLLEIQLDDVPNGDKGILLGSFKDFAGTAIDSSMVQVNVGDYIHLGTSYYEIKIGQKPYQCYYRWFKVI</sequence>
<organism evidence="1 2">
    <name type="scientific">[Candida] arabinofermentans NRRL YB-2248</name>
    <dbReference type="NCBI Taxonomy" id="983967"/>
    <lineage>
        <taxon>Eukaryota</taxon>
        <taxon>Fungi</taxon>
        <taxon>Dikarya</taxon>
        <taxon>Ascomycota</taxon>
        <taxon>Saccharomycotina</taxon>
        <taxon>Pichiomycetes</taxon>
        <taxon>Pichiales</taxon>
        <taxon>Pichiaceae</taxon>
        <taxon>Ogataea</taxon>
        <taxon>Ogataea/Candida clade</taxon>
    </lineage>
</organism>
<dbReference type="AlphaFoldDB" id="A0A1E4SVE4"/>
<name>A0A1E4SVE4_9ASCO</name>
<accession>A0A1E4SVE4</accession>
<evidence type="ECO:0000313" key="2">
    <source>
        <dbReference type="Proteomes" id="UP000094801"/>
    </source>
</evidence>
<protein>
    <submittedName>
        <fullName evidence="1">Uncharacterized protein</fullName>
    </submittedName>
</protein>
<dbReference type="EMBL" id="KV453863">
    <property type="protein sequence ID" value="ODV83473.1"/>
    <property type="molecule type" value="Genomic_DNA"/>
</dbReference>
<gene>
    <name evidence="1" type="ORF">CANARDRAFT_9534</name>
</gene>
<keyword evidence="2" id="KW-1185">Reference proteome</keyword>
<dbReference type="Proteomes" id="UP000094801">
    <property type="component" value="Unassembled WGS sequence"/>
</dbReference>
<evidence type="ECO:0000313" key="1">
    <source>
        <dbReference type="EMBL" id="ODV83473.1"/>
    </source>
</evidence>
<reference evidence="2" key="1">
    <citation type="submission" date="2016-04" db="EMBL/GenBank/DDBJ databases">
        <title>Comparative genomics of biotechnologically important yeasts.</title>
        <authorList>
            <consortium name="DOE Joint Genome Institute"/>
            <person name="Riley R."/>
            <person name="Haridas S."/>
            <person name="Wolfe K.H."/>
            <person name="Lopes M.R."/>
            <person name="Hittinger C.T."/>
            <person name="Goker M."/>
            <person name="Salamov A."/>
            <person name="Wisecaver J."/>
            <person name="Long T.M."/>
            <person name="Aerts A.L."/>
            <person name="Barry K."/>
            <person name="Choi C."/>
            <person name="Clum A."/>
            <person name="Coughlan A.Y."/>
            <person name="Deshpande S."/>
            <person name="Douglass A.P."/>
            <person name="Hanson S.J."/>
            <person name="Klenk H.-P."/>
            <person name="Labutti K."/>
            <person name="Lapidus A."/>
            <person name="Lindquist E."/>
            <person name="Lipzen A."/>
            <person name="Meier-Kolthoff J.P."/>
            <person name="Ohm R.A."/>
            <person name="Otillar R.P."/>
            <person name="Pangilinan J."/>
            <person name="Peng Y."/>
            <person name="Rokas A."/>
            <person name="Rosa C.A."/>
            <person name="Scheuner C."/>
            <person name="Sibirny A.A."/>
            <person name="Slot J.C."/>
            <person name="Stielow J.B."/>
            <person name="Sun H."/>
            <person name="Kurtzman C.P."/>
            <person name="Blackwell M."/>
            <person name="Grigoriev I.V."/>
            <person name="Jeffries T.W."/>
        </authorList>
    </citation>
    <scope>NUCLEOTIDE SEQUENCE [LARGE SCALE GENOMIC DNA]</scope>
    <source>
        <strain evidence="2">NRRL YB-2248</strain>
    </source>
</reference>